<keyword evidence="2" id="KW-1185">Reference proteome</keyword>
<sequence>MTNKEIVLFIDDEKMSRTLYRGTLQDIYGDEYDVFAIEPSPTISDMLATIEKFERVVSIVIDEKLHVEVGADYKGSQLVTAIRLLDAKLPLYILTSEMGLIEPPFGSVEYIIDKSRIEQPAYKEECSILMRRHTNSFNEIKSARNIRFNELLKKSIEDSLSPEEVEEYNALDFLRVRQVLTTEAIVPSEELSKQEQLLAEIEKQLKQLGGE</sequence>
<dbReference type="RefSeq" id="WP_217978427.1">
    <property type="nucleotide sequence ID" value="NZ_JAHTBI010000150.1"/>
</dbReference>
<reference evidence="1" key="1">
    <citation type="journal article" date="2022" name="Int. J. Syst. Evol. Microbiol.">
        <title>Pseudomonas aegrilactucae sp. nov. and Pseudomonas morbosilactucae sp. nov., pathogens causing bacterial rot of lettuce in Japan.</title>
        <authorList>
            <person name="Sawada H."/>
            <person name="Fujikawa T."/>
            <person name="Satou M."/>
        </authorList>
    </citation>
    <scope>NUCLEOTIDE SEQUENCE</scope>
    <source>
        <strain evidence="1">MAFF 301350</strain>
    </source>
</reference>
<gene>
    <name evidence="1" type="ORF">KUO17_26060</name>
</gene>
<comment type="caution">
    <text evidence="1">The sequence shown here is derived from an EMBL/GenBank/DDBJ whole genome shotgun (WGS) entry which is preliminary data.</text>
</comment>
<accession>A0A9Q2XP67</accession>
<reference evidence="1" key="2">
    <citation type="journal article" date="2023" name="Plant Pathol.">
        <title>Dismantling and reorganizing Pseudomonas marginalis sensu#lato.</title>
        <authorList>
            <person name="Sawada H."/>
            <person name="Fujikawa T."/>
            <person name="Satou M."/>
        </authorList>
    </citation>
    <scope>NUCLEOTIDE SEQUENCE</scope>
    <source>
        <strain evidence="1">MAFF 301350</strain>
    </source>
</reference>
<dbReference type="EMBL" id="JAHTBI010000150">
    <property type="protein sequence ID" value="MBV6290438.1"/>
    <property type="molecule type" value="Genomic_DNA"/>
</dbReference>
<dbReference type="Proteomes" id="UP001106592">
    <property type="component" value="Unassembled WGS sequence"/>
</dbReference>
<name>A0A9Q2XP67_9PSED</name>
<organism evidence="1 2">
    <name type="scientific">Pseudomonas aegrilactucae</name>
    <dbReference type="NCBI Taxonomy" id="2854028"/>
    <lineage>
        <taxon>Bacteria</taxon>
        <taxon>Pseudomonadati</taxon>
        <taxon>Pseudomonadota</taxon>
        <taxon>Gammaproteobacteria</taxon>
        <taxon>Pseudomonadales</taxon>
        <taxon>Pseudomonadaceae</taxon>
        <taxon>Pseudomonas</taxon>
    </lineage>
</organism>
<protein>
    <submittedName>
        <fullName evidence="1">Uncharacterized protein</fullName>
    </submittedName>
</protein>
<evidence type="ECO:0000313" key="2">
    <source>
        <dbReference type="Proteomes" id="UP001106592"/>
    </source>
</evidence>
<evidence type="ECO:0000313" key="1">
    <source>
        <dbReference type="EMBL" id="MBV6290438.1"/>
    </source>
</evidence>
<dbReference type="AlphaFoldDB" id="A0A9Q2XP67"/>
<proteinExistence type="predicted"/>